<dbReference type="GO" id="GO:0030870">
    <property type="term" value="C:Mre11 complex"/>
    <property type="evidence" value="ECO:0007669"/>
    <property type="project" value="InterPro"/>
</dbReference>
<dbReference type="GO" id="GO:0003684">
    <property type="term" value="F:damaged DNA binding"/>
    <property type="evidence" value="ECO:0007669"/>
    <property type="project" value="TreeGrafter"/>
</dbReference>
<feature type="compositionally biased region" description="Polar residues" evidence="8">
    <location>
        <begin position="413"/>
        <end position="422"/>
    </location>
</feature>
<keyword evidence="11" id="KW-1185">Reference proteome</keyword>
<feature type="compositionally biased region" description="Basic residues" evidence="8">
    <location>
        <begin position="595"/>
        <end position="606"/>
    </location>
</feature>
<evidence type="ECO:0000256" key="3">
    <source>
        <dbReference type="ARBA" id="ARBA00022454"/>
    </source>
</evidence>
<evidence type="ECO:0000256" key="6">
    <source>
        <dbReference type="ARBA" id="ARBA00023242"/>
    </source>
</evidence>
<proteinExistence type="inferred from homology"/>
<dbReference type="InterPro" id="IPR000253">
    <property type="entry name" value="FHA_dom"/>
</dbReference>
<evidence type="ECO:0000256" key="5">
    <source>
        <dbReference type="ARBA" id="ARBA00023204"/>
    </source>
</evidence>
<dbReference type="AlphaFoldDB" id="A0AAV8YU52"/>
<dbReference type="Gene3D" id="3.40.50.10190">
    <property type="entry name" value="BRCT domain"/>
    <property type="match status" value="1"/>
</dbReference>
<sequence>MLNYLENVIDGSVFYLVNKDQFIVGRKECDFLISNDQSISRKHAIIRLKDGKITLEDCGSRYHTLCNGNMLTPNVETQLNLQDEIQFGIINSKYRVKKHSVTTTGTRLNSAQKIQLKSDLATIGGRYVENWNAECTHLTIEEITLTVKVLHAIIDEKPIVKPAYWSKFAENVNKMKPPPDINEYNKPPIAEALLNNVEFSTDPRRRSLFKGKLFVFSKEKTKKQMEDVIRKAVLKNYGSRWNFHFMGKGSYATRRHQEVSQRIYYNPCPDSTDDSNLNDVVKHFSNQGKRTIPLQEIAMSIVLCSCEKDCNPSFNRVEQVFPMTQPIEPTQSNALVPGSQSQYFSVKKYKEEDDDDVQIVIPDTIEAELVSFKKESKPSTSKSSLGKPFERSTVDRQDLKRLNKEKLEENPSKKTQINQINTAHKRPAENDKSVSKMNESRDNARQIPSAFISKNKKSKVDTYTTGKNDNPFKLLKMPSNALQVSEENPFKSSFLKKKRGNDDDLSELSIYTVIIEVMTQLPRRPKIYHDDVDGGTSSRQKHNFKRFMKVKPLKPQRTILGRENFALAEPDITGMEDTRRESHFSDDEVDSNTLRSKKKAPKKFLI</sequence>
<dbReference type="Gene3D" id="2.60.200.20">
    <property type="match status" value="1"/>
</dbReference>
<evidence type="ECO:0000313" key="10">
    <source>
        <dbReference type="EMBL" id="KAJ8954433.1"/>
    </source>
</evidence>
<dbReference type="SUPFAM" id="SSF49879">
    <property type="entry name" value="SMAD/FHA domain"/>
    <property type="match status" value="1"/>
</dbReference>
<feature type="compositionally biased region" description="Basic and acidic residues" evidence="8">
    <location>
        <begin position="388"/>
        <end position="412"/>
    </location>
</feature>
<dbReference type="InterPro" id="IPR008984">
    <property type="entry name" value="SMAD_FHA_dom_sf"/>
</dbReference>
<keyword evidence="3" id="KW-0158">Chromosome</keyword>
<dbReference type="InterPro" id="IPR040227">
    <property type="entry name" value="Nibrin-rel"/>
</dbReference>
<reference evidence="10" key="1">
    <citation type="journal article" date="2023" name="Insect Mol. Biol.">
        <title>Genome sequencing provides insights into the evolution of gene families encoding plant cell wall-degrading enzymes in longhorned beetles.</title>
        <authorList>
            <person name="Shin N.R."/>
            <person name="Okamura Y."/>
            <person name="Kirsch R."/>
            <person name="Pauchet Y."/>
        </authorList>
    </citation>
    <scope>NUCLEOTIDE SEQUENCE</scope>
    <source>
        <strain evidence="10">AMC_N1</strain>
    </source>
</reference>
<feature type="compositionally biased region" description="Low complexity" evidence="8">
    <location>
        <begin position="378"/>
        <end position="387"/>
    </location>
</feature>
<dbReference type="GO" id="GO:0000724">
    <property type="term" value="P:double-strand break repair via homologous recombination"/>
    <property type="evidence" value="ECO:0007669"/>
    <property type="project" value="TreeGrafter"/>
</dbReference>
<keyword evidence="5" id="KW-0234">DNA repair</keyword>
<dbReference type="CDD" id="cd22667">
    <property type="entry name" value="FHA_NBN"/>
    <property type="match status" value="1"/>
</dbReference>
<evidence type="ECO:0000256" key="1">
    <source>
        <dbReference type="ARBA" id="ARBA00004123"/>
    </source>
</evidence>
<dbReference type="Gene3D" id="3.40.50.10980">
    <property type="entry name" value="Nibrin, BRCT2 domain"/>
    <property type="match status" value="1"/>
</dbReference>
<evidence type="ECO:0000259" key="9">
    <source>
        <dbReference type="PROSITE" id="PS50006"/>
    </source>
</evidence>
<protein>
    <recommendedName>
        <fullName evidence="9">FHA domain-containing protein</fullName>
    </recommendedName>
</protein>
<evidence type="ECO:0000256" key="8">
    <source>
        <dbReference type="SAM" id="MobiDB-lite"/>
    </source>
</evidence>
<dbReference type="PANTHER" id="PTHR12162">
    <property type="entry name" value="NIBRIN-RELATED"/>
    <property type="match status" value="1"/>
</dbReference>
<dbReference type="InterPro" id="IPR036420">
    <property type="entry name" value="BRCT_dom_sf"/>
</dbReference>
<evidence type="ECO:0000313" key="11">
    <source>
        <dbReference type="Proteomes" id="UP001162162"/>
    </source>
</evidence>
<feature type="compositionally biased region" description="Basic and acidic residues" evidence="8">
    <location>
        <begin position="426"/>
        <end position="442"/>
    </location>
</feature>
<organism evidence="10 11">
    <name type="scientific">Aromia moschata</name>
    <dbReference type="NCBI Taxonomy" id="1265417"/>
    <lineage>
        <taxon>Eukaryota</taxon>
        <taxon>Metazoa</taxon>
        <taxon>Ecdysozoa</taxon>
        <taxon>Arthropoda</taxon>
        <taxon>Hexapoda</taxon>
        <taxon>Insecta</taxon>
        <taxon>Pterygota</taxon>
        <taxon>Neoptera</taxon>
        <taxon>Endopterygota</taxon>
        <taxon>Coleoptera</taxon>
        <taxon>Polyphaga</taxon>
        <taxon>Cucujiformia</taxon>
        <taxon>Chrysomeloidea</taxon>
        <taxon>Cerambycidae</taxon>
        <taxon>Cerambycinae</taxon>
        <taxon>Callichromatini</taxon>
        <taxon>Aromia</taxon>
    </lineage>
</organism>
<feature type="compositionally biased region" description="Basic and acidic residues" evidence="8">
    <location>
        <begin position="576"/>
        <end position="586"/>
    </location>
</feature>
<keyword evidence="6" id="KW-0539">Nucleus</keyword>
<evidence type="ECO:0000256" key="7">
    <source>
        <dbReference type="ARBA" id="ARBA00044757"/>
    </source>
</evidence>
<dbReference type="InterPro" id="IPR043014">
    <property type="entry name" value="Nibrin_BRCT2_sf"/>
</dbReference>
<comment type="caution">
    <text evidence="10">The sequence shown here is derived from an EMBL/GenBank/DDBJ whole genome shotgun (WGS) entry which is preliminary data.</text>
</comment>
<dbReference type="PROSITE" id="PS50006">
    <property type="entry name" value="FHA_DOMAIN"/>
    <property type="match status" value="1"/>
</dbReference>
<dbReference type="GO" id="GO:0005694">
    <property type="term" value="C:chromosome"/>
    <property type="evidence" value="ECO:0007669"/>
    <property type="project" value="UniProtKB-SubCell"/>
</dbReference>
<dbReference type="PANTHER" id="PTHR12162:SF0">
    <property type="entry name" value="NIBRIN"/>
    <property type="match status" value="1"/>
</dbReference>
<comment type="similarity">
    <text evidence="7">Belongs to the Nibrin family.</text>
</comment>
<dbReference type="InterPro" id="IPR032429">
    <property type="entry name" value="Nibrin_BRCT2"/>
</dbReference>
<dbReference type="GO" id="GO:0007095">
    <property type="term" value="P:mitotic G2 DNA damage checkpoint signaling"/>
    <property type="evidence" value="ECO:0007669"/>
    <property type="project" value="InterPro"/>
</dbReference>
<dbReference type="Pfam" id="PF16508">
    <property type="entry name" value="NIBRIN_BRCT_II"/>
    <property type="match status" value="1"/>
</dbReference>
<dbReference type="SMART" id="SM00240">
    <property type="entry name" value="FHA"/>
    <property type="match status" value="1"/>
</dbReference>
<name>A0AAV8YU52_9CUCU</name>
<accession>A0AAV8YU52</accession>
<dbReference type="CDD" id="cd17741">
    <property type="entry name" value="BRCT_nibrin"/>
    <property type="match status" value="1"/>
</dbReference>
<feature type="region of interest" description="Disordered" evidence="8">
    <location>
        <begin position="570"/>
        <end position="606"/>
    </location>
</feature>
<dbReference type="SUPFAM" id="SSF52113">
    <property type="entry name" value="BRCT domain"/>
    <property type="match status" value="1"/>
</dbReference>
<evidence type="ECO:0000256" key="2">
    <source>
        <dbReference type="ARBA" id="ARBA00004286"/>
    </source>
</evidence>
<feature type="domain" description="FHA" evidence="9">
    <location>
        <begin position="22"/>
        <end position="71"/>
    </location>
</feature>
<gene>
    <name evidence="10" type="ORF">NQ318_011109</name>
</gene>
<dbReference type="EMBL" id="JAPWTK010000048">
    <property type="protein sequence ID" value="KAJ8954433.1"/>
    <property type="molecule type" value="Genomic_DNA"/>
</dbReference>
<comment type="subcellular location">
    <subcellularLocation>
        <location evidence="2">Chromosome</location>
    </subcellularLocation>
    <subcellularLocation>
        <location evidence="1">Nucleus</location>
    </subcellularLocation>
</comment>
<feature type="region of interest" description="Disordered" evidence="8">
    <location>
        <begin position="372"/>
        <end position="442"/>
    </location>
</feature>
<dbReference type="Proteomes" id="UP001162162">
    <property type="component" value="Unassembled WGS sequence"/>
</dbReference>
<evidence type="ECO:0000256" key="4">
    <source>
        <dbReference type="ARBA" id="ARBA00022763"/>
    </source>
</evidence>
<keyword evidence="4" id="KW-0227">DNA damage</keyword>
<dbReference type="Pfam" id="PF00498">
    <property type="entry name" value="FHA"/>
    <property type="match status" value="1"/>
</dbReference>